<dbReference type="RefSeq" id="WP_245838725.1">
    <property type="nucleotide sequence ID" value="NZ_FPAA01000006.1"/>
</dbReference>
<organism evidence="6 7">
    <name type="scientific">Marininema halotolerans</name>
    <dbReference type="NCBI Taxonomy" id="1155944"/>
    <lineage>
        <taxon>Bacteria</taxon>
        <taxon>Bacillati</taxon>
        <taxon>Bacillota</taxon>
        <taxon>Bacilli</taxon>
        <taxon>Bacillales</taxon>
        <taxon>Thermoactinomycetaceae</taxon>
        <taxon>Marininema</taxon>
    </lineage>
</organism>
<evidence type="ECO:0000313" key="7">
    <source>
        <dbReference type="Proteomes" id="UP000198660"/>
    </source>
</evidence>
<sequence length="130" mass="13925">MVSKGWKVVGWIGLILVALLFLQSGVMKLLGVETAVKGFHKLGYPDWFRLVIGALEVIGGAALLFRKVARYGVALLSVIMVGAIVSILMKGDAIQAIMPGATLIALLVIGNYRKPLNQAGLDHPSEKQVM</sequence>
<accession>A0A1I6S4D1</accession>
<evidence type="ECO:0000256" key="1">
    <source>
        <dbReference type="ARBA" id="ARBA00004141"/>
    </source>
</evidence>
<evidence type="ECO:0000256" key="4">
    <source>
        <dbReference type="ARBA" id="ARBA00023136"/>
    </source>
</evidence>
<dbReference type="Pfam" id="PF13564">
    <property type="entry name" value="DoxX_2"/>
    <property type="match status" value="1"/>
</dbReference>
<feature type="transmembrane region" description="Helical" evidence="5">
    <location>
        <begin position="72"/>
        <end position="88"/>
    </location>
</feature>
<dbReference type="EMBL" id="FPAA01000006">
    <property type="protein sequence ID" value="SFS71792.1"/>
    <property type="molecule type" value="Genomic_DNA"/>
</dbReference>
<keyword evidence="4 5" id="KW-0472">Membrane</keyword>
<evidence type="ECO:0000313" key="6">
    <source>
        <dbReference type="EMBL" id="SFS71792.1"/>
    </source>
</evidence>
<keyword evidence="7" id="KW-1185">Reference proteome</keyword>
<gene>
    <name evidence="6" type="ORF">SAMN05444972_106136</name>
</gene>
<name>A0A1I6S4D1_9BACL</name>
<proteinExistence type="predicted"/>
<dbReference type="AlphaFoldDB" id="A0A1I6S4D1"/>
<keyword evidence="3 5" id="KW-1133">Transmembrane helix</keyword>
<dbReference type="Proteomes" id="UP000198660">
    <property type="component" value="Unassembled WGS sequence"/>
</dbReference>
<evidence type="ECO:0000256" key="2">
    <source>
        <dbReference type="ARBA" id="ARBA00022692"/>
    </source>
</evidence>
<dbReference type="InterPro" id="IPR032808">
    <property type="entry name" value="DoxX"/>
</dbReference>
<reference evidence="7" key="1">
    <citation type="submission" date="2016-10" db="EMBL/GenBank/DDBJ databases">
        <authorList>
            <person name="Varghese N."/>
            <person name="Submissions S."/>
        </authorList>
    </citation>
    <scope>NUCLEOTIDE SEQUENCE [LARGE SCALE GENOMIC DNA]</scope>
    <source>
        <strain evidence="7">DSM 45789</strain>
    </source>
</reference>
<evidence type="ECO:0000256" key="3">
    <source>
        <dbReference type="ARBA" id="ARBA00022989"/>
    </source>
</evidence>
<comment type="subcellular location">
    <subcellularLocation>
        <location evidence="1">Membrane</location>
        <topology evidence="1">Multi-pass membrane protein</topology>
    </subcellularLocation>
</comment>
<evidence type="ECO:0000256" key="5">
    <source>
        <dbReference type="SAM" id="Phobius"/>
    </source>
</evidence>
<feature type="transmembrane region" description="Helical" evidence="5">
    <location>
        <begin position="47"/>
        <end position="65"/>
    </location>
</feature>
<keyword evidence="2 5" id="KW-0812">Transmembrane</keyword>
<feature type="transmembrane region" description="Helical" evidence="5">
    <location>
        <begin position="94"/>
        <end position="112"/>
    </location>
</feature>
<protein>
    <submittedName>
        <fullName evidence="6">Uncharacterized membrane protein YphA, DoxX/SURF4 family</fullName>
    </submittedName>
</protein>
<dbReference type="GO" id="GO:0016020">
    <property type="term" value="C:membrane"/>
    <property type="evidence" value="ECO:0007669"/>
    <property type="project" value="UniProtKB-SubCell"/>
</dbReference>